<dbReference type="RefSeq" id="WP_128227633.1">
    <property type="nucleotide sequence ID" value="NZ_SACR01000002.1"/>
</dbReference>
<reference evidence="4 5" key="1">
    <citation type="submission" date="2019-01" db="EMBL/GenBank/DDBJ databases">
        <authorList>
            <person name="Chen W.-M."/>
        </authorList>
    </citation>
    <scope>NUCLEOTIDE SEQUENCE [LARGE SCALE GENOMIC DNA]</scope>
    <source>
        <strain evidence="4 5">KYPY4</strain>
    </source>
</reference>
<proteinExistence type="predicted"/>
<keyword evidence="5" id="KW-1185">Reference proteome</keyword>
<comment type="caution">
    <text evidence="2">Lacks conserved residue(s) required for the propagation of feature annotation.</text>
</comment>
<dbReference type="SUPFAM" id="SSF52467">
    <property type="entry name" value="DHS-like NAD/FAD-binding domain"/>
    <property type="match status" value="1"/>
</dbReference>
<keyword evidence="1" id="KW-0520">NAD</keyword>
<evidence type="ECO:0000313" key="4">
    <source>
        <dbReference type="EMBL" id="RVU47165.1"/>
    </source>
</evidence>
<dbReference type="InterPro" id="IPR029035">
    <property type="entry name" value="DHS-like_NAD/FAD-binding_dom"/>
</dbReference>
<organism evidence="4 5">
    <name type="scientific">Rubrivivax rivuli</name>
    <dbReference type="NCBI Taxonomy" id="1862385"/>
    <lineage>
        <taxon>Bacteria</taxon>
        <taxon>Pseudomonadati</taxon>
        <taxon>Pseudomonadota</taxon>
        <taxon>Betaproteobacteria</taxon>
        <taxon>Burkholderiales</taxon>
        <taxon>Sphaerotilaceae</taxon>
        <taxon>Rubrivivax</taxon>
    </lineage>
</organism>
<dbReference type="Proteomes" id="UP000285575">
    <property type="component" value="Unassembled WGS sequence"/>
</dbReference>
<evidence type="ECO:0000256" key="2">
    <source>
        <dbReference type="PROSITE-ProRule" id="PRU00236"/>
    </source>
</evidence>
<evidence type="ECO:0000256" key="1">
    <source>
        <dbReference type="ARBA" id="ARBA00023027"/>
    </source>
</evidence>
<gene>
    <name evidence="4" type="ORF">EOE66_05230</name>
</gene>
<feature type="domain" description="Deacetylase sirtuin-type" evidence="3">
    <location>
        <begin position="3"/>
        <end position="238"/>
    </location>
</feature>
<dbReference type="InterPro" id="IPR026590">
    <property type="entry name" value="Ssirtuin_cat_dom"/>
</dbReference>
<protein>
    <recommendedName>
        <fullName evidence="3">Deacetylase sirtuin-type domain-containing protein</fullName>
    </recommendedName>
</protein>
<sequence>MSTTDLDSFVDAYVAALRDQTAAVFAGAGLSIPTGMVDWRTLLKGIARDLGLDVAKETDLVTLAQFHVNERRGRHQLNQALIIEFNKRAKLSVNHELLASLPIQTYWTTNYDALIEESLAKAGRLADVKRTVANLATKGLEHTIGCAGDGAASKGESDGFDKVGHGQRAVPSKRFVSCRYRCIPCPLKGCRPPLQWRCKGSFRLASKAPCLVPGVRYRWGARPVWRRVAACHQPGSTD</sequence>
<dbReference type="OrthoDB" id="4217949at2"/>
<evidence type="ECO:0000313" key="5">
    <source>
        <dbReference type="Proteomes" id="UP000285575"/>
    </source>
</evidence>
<accession>A0A437RKK5</accession>
<comment type="caution">
    <text evidence="4">The sequence shown here is derived from an EMBL/GenBank/DDBJ whole genome shotgun (WGS) entry which is preliminary data.</text>
</comment>
<dbReference type="EMBL" id="SACR01000002">
    <property type="protein sequence ID" value="RVU47165.1"/>
    <property type="molecule type" value="Genomic_DNA"/>
</dbReference>
<name>A0A437RKK5_9BURK</name>
<dbReference type="AlphaFoldDB" id="A0A437RKK5"/>
<dbReference type="PROSITE" id="PS50305">
    <property type="entry name" value="SIRTUIN"/>
    <property type="match status" value="1"/>
</dbReference>
<evidence type="ECO:0000259" key="3">
    <source>
        <dbReference type="PROSITE" id="PS50305"/>
    </source>
</evidence>